<feature type="transmembrane region" description="Helical" evidence="2">
    <location>
        <begin position="147"/>
        <end position="169"/>
    </location>
</feature>
<evidence type="ECO:0000313" key="4">
    <source>
        <dbReference type="Proteomes" id="UP000318437"/>
    </source>
</evidence>
<name>A0A5C6D366_9BACT</name>
<keyword evidence="2" id="KW-1133">Transmembrane helix</keyword>
<comment type="caution">
    <text evidence="3">The sequence shown here is derived from an EMBL/GenBank/DDBJ whole genome shotgun (WGS) entry which is preliminary data.</text>
</comment>
<proteinExistence type="predicted"/>
<keyword evidence="2" id="KW-0472">Membrane</keyword>
<feature type="transmembrane region" description="Helical" evidence="2">
    <location>
        <begin position="94"/>
        <end position="115"/>
    </location>
</feature>
<keyword evidence="2" id="KW-0812">Transmembrane</keyword>
<evidence type="ECO:0000256" key="2">
    <source>
        <dbReference type="SAM" id="Phobius"/>
    </source>
</evidence>
<feature type="compositionally biased region" description="Polar residues" evidence="1">
    <location>
        <begin position="9"/>
        <end position="20"/>
    </location>
</feature>
<accession>A0A5C6D366</accession>
<dbReference type="RefSeq" id="WP_146448245.1">
    <property type="nucleotide sequence ID" value="NZ_SJPS01000001.1"/>
</dbReference>
<sequence>MSIAEATVGQGQPLSNSQQQEVANASQRARKIRSAAGVAKFNAWSTGILGACSIPFAFGSLSGLFVAIGLAIVAYNEFRGRRLLLKFDPRGPTLLGWNQLGFLALIIVYCVWMLVTGLTGPSSFAAELQANPELREVLGSGAELEGVYKLVVVGVYGSVIVLSIIYQGANAYYYFSRRKYLTAYLRDTPEWVINLQRLTAGGWTGTTSP</sequence>
<dbReference type="Proteomes" id="UP000318437">
    <property type="component" value="Unassembled WGS sequence"/>
</dbReference>
<protein>
    <submittedName>
        <fullName evidence="3">Uncharacterized protein</fullName>
    </submittedName>
</protein>
<feature type="transmembrane region" description="Helical" evidence="2">
    <location>
        <begin position="48"/>
        <end position="73"/>
    </location>
</feature>
<evidence type="ECO:0000256" key="1">
    <source>
        <dbReference type="SAM" id="MobiDB-lite"/>
    </source>
</evidence>
<gene>
    <name evidence="3" type="ORF">Pla144_10070</name>
</gene>
<organism evidence="3 4">
    <name type="scientific">Bythopirellula polymerisocia</name>
    <dbReference type="NCBI Taxonomy" id="2528003"/>
    <lineage>
        <taxon>Bacteria</taxon>
        <taxon>Pseudomonadati</taxon>
        <taxon>Planctomycetota</taxon>
        <taxon>Planctomycetia</taxon>
        <taxon>Pirellulales</taxon>
        <taxon>Lacipirellulaceae</taxon>
        <taxon>Bythopirellula</taxon>
    </lineage>
</organism>
<dbReference type="EMBL" id="SJPS01000001">
    <property type="protein sequence ID" value="TWU30221.1"/>
    <property type="molecule type" value="Genomic_DNA"/>
</dbReference>
<dbReference type="OrthoDB" id="270952at2"/>
<keyword evidence="4" id="KW-1185">Reference proteome</keyword>
<evidence type="ECO:0000313" key="3">
    <source>
        <dbReference type="EMBL" id="TWU30221.1"/>
    </source>
</evidence>
<dbReference type="AlphaFoldDB" id="A0A5C6D366"/>
<feature type="region of interest" description="Disordered" evidence="1">
    <location>
        <begin position="1"/>
        <end position="20"/>
    </location>
</feature>
<reference evidence="3 4" key="1">
    <citation type="submission" date="2019-02" db="EMBL/GenBank/DDBJ databases">
        <title>Deep-cultivation of Planctomycetes and their phenomic and genomic characterization uncovers novel biology.</title>
        <authorList>
            <person name="Wiegand S."/>
            <person name="Jogler M."/>
            <person name="Boedeker C."/>
            <person name="Pinto D."/>
            <person name="Vollmers J."/>
            <person name="Rivas-Marin E."/>
            <person name="Kohn T."/>
            <person name="Peeters S.H."/>
            <person name="Heuer A."/>
            <person name="Rast P."/>
            <person name="Oberbeckmann S."/>
            <person name="Bunk B."/>
            <person name="Jeske O."/>
            <person name="Meyerdierks A."/>
            <person name="Storesund J.E."/>
            <person name="Kallscheuer N."/>
            <person name="Luecker S."/>
            <person name="Lage O.M."/>
            <person name="Pohl T."/>
            <person name="Merkel B.J."/>
            <person name="Hornburger P."/>
            <person name="Mueller R.-W."/>
            <person name="Bruemmer F."/>
            <person name="Labrenz M."/>
            <person name="Spormann A.M."/>
            <person name="Op Den Camp H."/>
            <person name="Overmann J."/>
            <person name="Amann R."/>
            <person name="Jetten M.S.M."/>
            <person name="Mascher T."/>
            <person name="Medema M.H."/>
            <person name="Devos D.P."/>
            <person name="Kaster A.-K."/>
            <person name="Ovreas L."/>
            <person name="Rohde M."/>
            <person name="Galperin M.Y."/>
            <person name="Jogler C."/>
        </authorList>
    </citation>
    <scope>NUCLEOTIDE SEQUENCE [LARGE SCALE GENOMIC DNA]</scope>
    <source>
        <strain evidence="3 4">Pla144</strain>
    </source>
</reference>